<dbReference type="eggNOG" id="ENOG5032DZ6">
    <property type="taxonomic scope" value="Bacteria"/>
</dbReference>
<feature type="coiled-coil region" evidence="1">
    <location>
        <begin position="290"/>
        <end position="327"/>
    </location>
</feature>
<dbReference type="Proteomes" id="UP000005801">
    <property type="component" value="Unassembled WGS sequence"/>
</dbReference>
<dbReference type="EMBL" id="ABCS01000091">
    <property type="protein sequence ID" value="EDM75433.1"/>
    <property type="molecule type" value="Genomic_DNA"/>
</dbReference>
<evidence type="ECO:0000256" key="1">
    <source>
        <dbReference type="SAM" id="Coils"/>
    </source>
</evidence>
<organism evidence="2 3">
    <name type="scientific">Plesiocystis pacifica SIR-1</name>
    <dbReference type="NCBI Taxonomy" id="391625"/>
    <lineage>
        <taxon>Bacteria</taxon>
        <taxon>Pseudomonadati</taxon>
        <taxon>Myxococcota</taxon>
        <taxon>Polyangia</taxon>
        <taxon>Nannocystales</taxon>
        <taxon>Nannocystaceae</taxon>
        <taxon>Plesiocystis</taxon>
    </lineage>
</organism>
<accession>A6GF92</accession>
<keyword evidence="3" id="KW-1185">Reference proteome</keyword>
<comment type="caution">
    <text evidence="2">The sequence shown here is derived from an EMBL/GenBank/DDBJ whole genome shotgun (WGS) entry which is preliminary data.</text>
</comment>
<gene>
    <name evidence="2" type="ORF">PPSIR1_14495</name>
</gene>
<evidence type="ECO:0000313" key="2">
    <source>
        <dbReference type="EMBL" id="EDM75433.1"/>
    </source>
</evidence>
<protein>
    <submittedName>
        <fullName evidence="2">Uncharacterized protein</fullName>
    </submittedName>
</protein>
<name>A6GF92_9BACT</name>
<reference evidence="2 3" key="1">
    <citation type="submission" date="2007-06" db="EMBL/GenBank/DDBJ databases">
        <authorList>
            <person name="Shimkets L."/>
            <person name="Ferriera S."/>
            <person name="Johnson J."/>
            <person name="Kravitz S."/>
            <person name="Beeson K."/>
            <person name="Sutton G."/>
            <person name="Rogers Y.-H."/>
            <person name="Friedman R."/>
            <person name="Frazier M."/>
            <person name="Venter J.C."/>
        </authorList>
    </citation>
    <scope>NUCLEOTIDE SEQUENCE [LARGE SCALE GENOMIC DNA]</scope>
    <source>
        <strain evidence="2 3">SIR-1</strain>
    </source>
</reference>
<sequence>MVFFVGAGFSLDSEGLSSFRLVLRLLARFDALSWALARASSLPKSARRKALRLRATLRRTFSLSAAAKAALDGEGWPSEGDRLTTGDDAWALSQDYYRANEWIAGAFGSLLALVDALDGPARAALLEAVHGREDALLRGVQGEGRDRLPPIEVRLLAGHGPDRRGKALFVDTLGFADPEVIAGRPHAPRLEQAQASFAGRLRPRHHILARWAREGLCRSALTTNYDLLLEGAFRLSGLAVRTTDERGATPEQPLMLTDVSHFTRIGEAVEYFRFGASHRSASITKIHGCAERYRQLRNAALDQLRTLEALEDERWVEEARLEDARARLDERRELLATYLPAIVFTFREIQNWREDAWSRDLLANLLRTRSIVFCGYSAQDRVIHDAFRTIYEEMADVHARVQDSTGVLDALEGRRPAQMGEGSHPPLWMPEQFEAADAKRARAFFMGAAGPLEFDALEILRAASRAEGVESPSQTEHPNYLQFYIERPDAGGRLAPEGFPGLDDSLRWLWHRTLRFRQRQTIDVDLRRVVSGLLGHACSERGREGVLRHFEALKAAEERCAREWERAAPDALGFDLVVGWTDRFHVGLLGEFAAGEVLLRRRRGVGGLTPLSATGAKVTGTGAGHSAWTGGRFFPAAEHPQWTVWALVVEIALRRMIAAWRGKLDAWAEPSACVRAASSERAAVTFTRGPVHSPGAPRALAIALAGLSRVEAPSRVRGAFGAQVHHWRLRGASIPWWPARQASPSTALIHALPGTPDAGE</sequence>
<proteinExistence type="predicted"/>
<dbReference type="Pfam" id="PF13289">
    <property type="entry name" value="SIR2_2"/>
    <property type="match status" value="1"/>
</dbReference>
<evidence type="ECO:0000313" key="3">
    <source>
        <dbReference type="Proteomes" id="UP000005801"/>
    </source>
</evidence>
<keyword evidence="1" id="KW-0175">Coiled coil</keyword>
<feature type="non-terminal residue" evidence="2">
    <location>
        <position position="760"/>
    </location>
</feature>
<dbReference type="AlphaFoldDB" id="A6GF92"/>